<gene>
    <name evidence="5" type="ORF">SAMN04488051_101329</name>
</gene>
<evidence type="ECO:0000259" key="3">
    <source>
        <dbReference type="Pfam" id="PF01551"/>
    </source>
</evidence>
<dbReference type="InterPro" id="IPR011055">
    <property type="entry name" value="Dup_hybrid_motif"/>
</dbReference>
<dbReference type="InterPro" id="IPR008756">
    <property type="entry name" value="Peptidase_M56"/>
</dbReference>
<dbReference type="CDD" id="cd07341">
    <property type="entry name" value="M56_BlaR1_MecR1_like"/>
    <property type="match status" value="1"/>
</dbReference>
<dbReference type="CDD" id="cd12797">
    <property type="entry name" value="M23_peptidase"/>
    <property type="match status" value="1"/>
</dbReference>
<organism evidence="5 6">
    <name type="scientific">Alkalimonas amylolytica</name>
    <dbReference type="NCBI Taxonomy" id="152573"/>
    <lineage>
        <taxon>Bacteria</taxon>
        <taxon>Pseudomonadati</taxon>
        <taxon>Pseudomonadota</taxon>
        <taxon>Gammaproteobacteria</taxon>
        <taxon>Alkalimonas</taxon>
    </lineage>
</organism>
<evidence type="ECO:0000256" key="1">
    <source>
        <dbReference type="ARBA" id="ARBA00022729"/>
    </source>
</evidence>
<feature type="transmembrane region" description="Helical" evidence="2">
    <location>
        <begin position="205"/>
        <end position="221"/>
    </location>
</feature>
<dbReference type="Pfam" id="PF01551">
    <property type="entry name" value="Peptidase_M23"/>
    <property type="match status" value="1"/>
</dbReference>
<feature type="transmembrane region" description="Helical" evidence="2">
    <location>
        <begin position="97"/>
        <end position="114"/>
    </location>
</feature>
<dbReference type="OrthoDB" id="9805070at2"/>
<dbReference type="Gene3D" id="2.70.70.10">
    <property type="entry name" value="Glucose Permease (Domain IIA)"/>
    <property type="match status" value="1"/>
</dbReference>
<feature type="transmembrane region" description="Helical" evidence="2">
    <location>
        <begin position="6"/>
        <end position="27"/>
    </location>
</feature>
<dbReference type="Pfam" id="PF05569">
    <property type="entry name" value="Peptidase_M56"/>
    <property type="match status" value="1"/>
</dbReference>
<dbReference type="Proteomes" id="UP000198773">
    <property type="component" value="Unassembled WGS sequence"/>
</dbReference>
<protein>
    <submittedName>
        <fullName evidence="5">BlaR1 peptidase M56</fullName>
    </submittedName>
</protein>
<dbReference type="AlphaFoldDB" id="A0A1H3XP20"/>
<sequence length="461" mass="51655">MAQQLLISLLLCSLWTVLLWQASQFLLKKYSALQQWPPFFWCLLGLCFLPLLPLPELGQQWTIPSVLLQDTLHSIQTETAQPQHPGLIQPPANSQSLWWWLLGCVFSISLWQLCRIARQWQRLQQLIRHAEPLPATRLFSPAQLALLPPQLEIRQTEAAISPFIAGWSRMVLVVPAYIWQFTAQQRQLLLEHELAHLQRRDPQQLLLLRILVAVCWFNPLLRQIEQAFIRSMELAVDQAVLARQPDLALLYGQTLLSSLKLSQATPQPALTAALIHTNTGHSFYQQRLQQLFQPCSTLSSWQRWRIPLAVGGAAMLLNLGGAQLSYSAPPEDWLLPVGQVPITSAYATQHPLRQNRPHQGVDFGAAQGSDITAAQKGKVLIADATSLHSRYGKVVLIDHGHGYQTLYAHLDDFYVTAGQSVAAGEAIGTVGATGRVTGPHLHFELLRNGQHQDPARYLTLP</sequence>
<proteinExistence type="predicted"/>
<keyword evidence="6" id="KW-1185">Reference proteome</keyword>
<dbReference type="STRING" id="152573.SAMN04488051_101329"/>
<dbReference type="InterPro" id="IPR050570">
    <property type="entry name" value="Cell_wall_metabolism_enzyme"/>
</dbReference>
<reference evidence="5 6" key="1">
    <citation type="submission" date="2016-10" db="EMBL/GenBank/DDBJ databases">
        <authorList>
            <person name="de Groot N.N."/>
        </authorList>
    </citation>
    <scope>NUCLEOTIDE SEQUENCE [LARGE SCALE GENOMIC DNA]</scope>
    <source>
        <strain evidence="5 6">CGMCC 1.3430</strain>
    </source>
</reference>
<keyword evidence="1" id="KW-0732">Signal</keyword>
<accession>A0A1H3XP20</accession>
<name>A0A1H3XP20_ALKAM</name>
<dbReference type="PANTHER" id="PTHR21666:SF289">
    <property type="entry name" value="L-ALA--D-GLU ENDOPEPTIDASE"/>
    <property type="match status" value="1"/>
</dbReference>
<evidence type="ECO:0000313" key="6">
    <source>
        <dbReference type="Proteomes" id="UP000198773"/>
    </source>
</evidence>
<dbReference type="EMBL" id="FNRM01000001">
    <property type="protein sequence ID" value="SEA01096.1"/>
    <property type="molecule type" value="Genomic_DNA"/>
</dbReference>
<keyword evidence="2" id="KW-0812">Transmembrane</keyword>
<dbReference type="SUPFAM" id="SSF51261">
    <property type="entry name" value="Duplicated hybrid motif"/>
    <property type="match status" value="1"/>
</dbReference>
<evidence type="ECO:0000256" key="2">
    <source>
        <dbReference type="SAM" id="Phobius"/>
    </source>
</evidence>
<evidence type="ECO:0000313" key="5">
    <source>
        <dbReference type="EMBL" id="SEA01096.1"/>
    </source>
</evidence>
<dbReference type="RefSeq" id="WP_091338468.1">
    <property type="nucleotide sequence ID" value="NZ_FNRM01000001.1"/>
</dbReference>
<dbReference type="GO" id="GO:0004222">
    <property type="term" value="F:metalloendopeptidase activity"/>
    <property type="evidence" value="ECO:0007669"/>
    <property type="project" value="TreeGrafter"/>
</dbReference>
<dbReference type="PANTHER" id="PTHR21666">
    <property type="entry name" value="PEPTIDASE-RELATED"/>
    <property type="match status" value="1"/>
</dbReference>
<evidence type="ECO:0000259" key="4">
    <source>
        <dbReference type="Pfam" id="PF05569"/>
    </source>
</evidence>
<keyword evidence="2" id="KW-1133">Transmembrane helix</keyword>
<dbReference type="InterPro" id="IPR016047">
    <property type="entry name" value="M23ase_b-sheet_dom"/>
</dbReference>
<keyword evidence="2" id="KW-0472">Membrane</keyword>
<feature type="domain" description="M23ase beta-sheet core" evidence="3">
    <location>
        <begin position="357"/>
        <end position="454"/>
    </location>
</feature>
<feature type="domain" description="Peptidase M56" evidence="4">
    <location>
        <begin position="99"/>
        <end position="269"/>
    </location>
</feature>